<dbReference type="Pfam" id="PF12318">
    <property type="entry name" value="FAD-SLDH"/>
    <property type="match status" value="1"/>
</dbReference>
<dbReference type="EMBL" id="WFLI01000002">
    <property type="protein sequence ID" value="KAB8066442.1"/>
    <property type="molecule type" value="Genomic_DNA"/>
</dbReference>
<dbReference type="PROSITE" id="PS51318">
    <property type="entry name" value="TAT"/>
    <property type="match status" value="1"/>
</dbReference>
<gene>
    <name evidence="2" type="ORF">GCN75_01670</name>
</gene>
<evidence type="ECO:0000313" key="3">
    <source>
        <dbReference type="Proteomes" id="UP000468717"/>
    </source>
</evidence>
<protein>
    <submittedName>
        <fullName evidence="2">D-sorbitol dehydrogenase</fullName>
    </submittedName>
</protein>
<dbReference type="RefSeq" id="WP_152281080.1">
    <property type="nucleotide sequence ID" value="NZ_WFLI01000002.1"/>
</dbReference>
<keyword evidence="3" id="KW-1185">Reference proteome</keyword>
<proteinExistence type="predicted"/>
<dbReference type="AlphaFoldDB" id="A0A6I1I650"/>
<evidence type="ECO:0000256" key="1">
    <source>
        <dbReference type="SAM" id="MobiDB-lite"/>
    </source>
</evidence>
<organism evidence="2 3">
    <name type="scientific">Janthinobacterium violaceinigrum</name>
    <dbReference type="NCBI Taxonomy" id="2654252"/>
    <lineage>
        <taxon>Bacteria</taxon>
        <taxon>Pseudomonadati</taxon>
        <taxon>Pseudomonadota</taxon>
        <taxon>Betaproteobacteria</taxon>
        <taxon>Burkholderiales</taxon>
        <taxon>Oxalobacteraceae</taxon>
        <taxon>Janthinobacterium</taxon>
    </lineage>
</organism>
<reference evidence="2 3" key="1">
    <citation type="submission" date="2019-10" db="EMBL/GenBank/DDBJ databases">
        <title>Three novel species isolated from a subtropical stream in China.</title>
        <authorList>
            <person name="Lu H."/>
        </authorList>
    </citation>
    <scope>NUCLEOTIDE SEQUENCE [LARGE SCALE GENOMIC DNA]</scope>
    <source>
        <strain evidence="2 3">FT13W</strain>
    </source>
</reference>
<feature type="region of interest" description="Disordered" evidence="1">
    <location>
        <begin position="198"/>
        <end position="221"/>
    </location>
</feature>
<name>A0A6I1I650_9BURK</name>
<accession>A0A6I1I650</accession>
<dbReference type="InterPro" id="IPR024651">
    <property type="entry name" value="FAD-SLDH_ssu"/>
</dbReference>
<evidence type="ECO:0000313" key="2">
    <source>
        <dbReference type="EMBL" id="KAB8066442.1"/>
    </source>
</evidence>
<comment type="caution">
    <text evidence="2">The sequence shown here is derived from an EMBL/GenBank/DDBJ whole genome shotgun (WGS) entry which is preliminary data.</text>
</comment>
<dbReference type="InterPro" id="IPR006311">
    <property type="entry name" value="TAT_signal"/>
</dbReference>
<sequence>MNHPGSEASVAPAASPSLPRISRRHALIGLAALLAQAGFWSNPLSAAMQAPASVPASGPAPATMLFYTVSQTITGHRDLSADTAARIEQAMRTNVPGFAERLLQLGALLVTGQEAKALLAAATAADPGLRELTLAIVAAWYTGTVAGNGAQGTKSIVVAYAEALMYRTVADGQVVPTYCNYGPLWWLKAPPAVRVSTPVAPKPVPAPATTGTPEPKGKQAK</sequence>
<dbReference type="Proteomes" id="UP000468717">
    <property type="component" value="Unassembled WGS sequence"/>
</dbReference>